<protein>
    <submittedName>
        <fullName evidence="3">Uncharacterized protein</fullName>
    </submittedName>
</protein>
<feature type="region of interest" description="Disordered" evidence="2">
    <location>
        <begin position="498"/>
        <end position="545"/>
    </location>
</feature>
<keyword evidence="1" id="KW-0175">Coiled coil</keyword>
<sequence>MEHALREKVAALERQVEELCHRRAEDARANEKVAGNLRVPRAAVVRGAQVPAAAGACRRGCSARAREAKREEEAAELRRQLEEQRDTVALKDRAPGAGGPEAAGRGGAAAGRGAVRGGAAAARRQGRAGARGRGAQAQGGVRGARVRAAAAGGGPGLRRAPRGHGGGRAPGRAGALRRGGRHGSRSPPRPRACAGTRTTRTISFRDAAQVQDRYGGQGDAGKGGQDVQGQAEAGGVGGRPVAQDGSPVPTAGAPPGRRRGRGCRPAAAGRELRRQAAGPDAVARATNDTTKILFVDHVEGDGKKDHRQAPAKELTTIECVDRYASHVDDKPAVEEYQGLQEWFQMETKKYTAMIKHRHTAEIEAFTEQLRLKDEKLEAFQWRAVSMDVEATRLRSRIQELEGRLARHEKHSAGLEALLLDRDNENRAPEEQLETLQAQAPGVEICTPAGGQDDGPDDQCIPLFAREEDHKEDWKELDVHATEALVVSVGDLACAAAASTSMEHGRHDNAPASRRSFRSEIEEEKEVYTDPGNAQTTGSSSQEQEATSELALVALPPGQKSSAWKTDIHAMAVSYKIKRLKQQLLEESKRSAGGNGTARGAEPEPEPERGAGAVPGGDVPAAAVHGGHGAEAAGDAVQDRAGPRARPPGGGGDGDGVDMKRLMEVAGALLRDVQRGLEVRIARIIGDPRGHAHLPRHPPHHALIYIYPMLSSVFL</sequence>
<dbReference type="EMBL" id="CAJGYO010000005">
    <property type="protein sequence ID" value="CAD6231242.1"/>
    <property type="molecule type" value="Genomic_DNA"/>
</dbReference>
<feature type="coiled-coil region" evidence="1">
    <location>
        <begin position="390"/>
        <end position="417"/>
    </location>
</feature>
<gene>
    <name evidence="3" type="ORF">NCGR_LOCUS21355</name>
</gene>
<accession>A0A811P0H1</accession>
<evidence type="ECO:0000256" key="1">
    <source>
        <dbReference type="SAM" id="Coils"/>
    </source>
</evidence>
<proteinExistence type="predicted"/>
<dbReference type="PANTHER" id="PTHR47747">
    <property type="entry name" value="RIBONUCLEASE P PROTEIN SUBUNIT P38-LIKE PROTEIN"/>
    <property type="match status" value="1"/>
</dbReference>
<dbReference type="PANTHER" id="PTHR47747:SF2">
    <property type="entry name" value="RIBONUCLEASE P PROTEIN SUBUNIT P38-LIKE PROTEIN"/>
    <property type="match status" value="1"/>
</dbReference>
<evidence type="ECO:0000313" key="4">
    <source>
        <dbReference type="Proteomes" id="UP000604825"/>
    </source>
</evidence>
<feature type="region of interest" description="Disordered" evidence="2">
    <location>
        <begin position="585"/>
        <end position="656"/>
    </location>
</feature>
<feature type="compositionally biased region" description="Gly residues" evidence="2">
    <location>
        <begin position="96"/>
        <end position="116"/>
    </location>
</feature>
<feature type="compositionally biased region" description="Polar residues" evidence="2">
    <location>
        <begin position="531"/>
        <end position="545"/>
    </location>
</feature>
<dbReference type="OrthoDB" id="1735671at2759"/>
<organism evidence="3 4">
    <name type="scientific">Miscanthus lutarioriparius</name>
    <dbReference type="NCBI Taxonomy" id="422564"/>
    <lineage>
        <taxon>Eukaryota</taxon>
        <taxon>Viridiplantae</taxon>
        <taxon>Streptophyta</taxon>
        <taxon>Embryophyta</taxon>
        <taxon>Tracheophyta</taxon>
        <taxon>Spermatophyta</taxon>
        <taxon>Magnoliopsida</taxon>
        <taxon>Liliopsida</taxon>
        <taxon>Poales</taxon>
        <taxon>Poaceae</taxon>
        <taxon>PACMAD clade</taxon>
        <taxon>Panicoideae</taxon>
        <taxon>Andropogonodae</taxon>
        <taxon>Andropogoneae</taxon>
        <taxon>Saccharinae</taxon>
        <taxon>Miscanthus</taxon>
    </lineage>
</organism>
<feature type="compositionally biased region" description="Gly residues" evidence="2">
    <location>
        <begin position="215"/>
        <end position="238"/>
    </location>
</feature>
<feature type="region of interest" description="Disordered" evidence="2">
    <location>
        <begin position="78"/>
        <end position="283"/>
    </location>
</feature>
<reference evidence="3" key="1">
    <citation type="submission" date="2020-10" db="EMBL/GenBank/DDBJ databases">
        <authorList>
            <person name="Han B."/>
            <person name="Lu T."/>
            <person name="Zhao Q."/>
            <person name="Huang X."/>
            <person name="Zhao Y."/>
        </authorList>
    </citation>
    <scope>NUCLEOTIDE SEQUENCE</scope>
</reference>
<name>A0A811P0H1_9POAL</name>
<feature type="compositionally biased region" description="Basic and acidic residues" evidence="2">
    <location>
        <begin position="78"/>
        <end position="94"/>
    </location>
</feature>
<evidence type="ECO:0000313" key="3">
    <source>
        <dbReference type="EMBL" id="CAD6231242.1"/>
    </source>
</evidence>
<dbReference type="Proteomes" id="UP000604825">
    <property type="component" value="Unassembled WGS sequence"/>
</dbReference>
<dbReference type="AlphaFoldDB" id="A0A811P0H1"/>
<keyword evidence="4" id="KW-1185">Reference proteome</keyword>
<evidence type="ECO:0000256" key="2">
    <source>
        <dbReference type="SAM" id="MobiDB-lite"/>
    </source>
</evidence>
<comment type="caution">
    <text evidence="3">The sequence shown here is derived from an EMBL/GenBank/DDBJ whole genome shotgun (WGS) entry which is preliminary data.</text>
</comment>
<feature type="compositionally biased region" description="Low complexity" evidence="2">
    <location>
        <begin position="609"/>
        <end position="635"/>
    </location>
</feature>